<feature type="region of interest" description="Disordered" evidence="1">
    <location>
        <begin position="1"/>
        <end position="62"/>
    </location>
</feature>
<evidence type="ECO:0000256" key="1">
    <source>
        <dbReference type="SAM" id="MobiDB-lite"/>
    </source>
</evidence>
<dbReference type="AlphaFoldDB" id="A0A1I1HTR0"/>
<dbReference type="EMBL" id="FOLG01000003">
    <property type="protein sequence ID" value="SFC27529.1"/>
    <property type="molecule type" value="Genomic_DNA"/>
</dbReference>
<name>A0A1I1HTR0_9RHOB</name>
<gene>
    <name evidence="2" type="ORF">SAMN04488094_103287</name>
</gene>
<accession>A0A1I1HTR0</accession>
<evidence type="ECO:0000313" key="3">
    <source>
        <dbReference type="Proteomes" id="UP000198728"/>
    </source>
</evidence>
<organism evidence="2 3">
    <name type="scientific">Tropicimonas isoalkanivorans</name>
    <dbReference type="NCBI Taxonomy" id="441112"/>
    <lineage>
        <taxon>Bacteria</taxon>
        <taxon>Pseudomonadati</taxon>
        <taxon>Pseudomonadota</taxon>
        <taxon>Alphaproteobacteria</taxon>
        <taxon>Rhodobacterales</taxon>
        <taxon>Roseobacteraceae</taxon>
        <taxon>Tropicimonas</taxon>
    </lineage>
</organism>
<keyword evidence="3" id="KW-1185">Reference proteome</keyword>
<reference evidence="2 3" key="1">
    <citation type="submission" date="2016-10" db="EMBL/GenBank/DDBJ databases">
        <authorList>
            <person name="de Groot N.N."/>
        </authorList>
    </citation>
    <scope>NUCLEOTIDE SEQUENCE [LARGE SCALE GENOMIC DNA]</scope>
    <source>
        <strain evidence="2 3">DSM 19548</strain>
    </source>
</reference>
<protein>
    <submittedName>
        <fullName evidence="2">Uncharacterized protein</fullName>
    </submittedName>
</protein>
<sequence>MPARGSVQRGHSTRLCGKAGRDAARIDPRPGGWKIDARQRSAQMRPHQTHEAPAEADTESPI</sequence>
<proteinExistence type="predicted"/>
<dbReference type="STRING" id="441112.SAMN04488094_103287"/>
<feature type="compositionally biased region" description="Basic and acidic residues" evidence="1">
    <location>
        <begin position="19"/>
        <end position="28"/>
    </location>
</feature>
<evidence type="ECO:0000313" key="2">
    <source>
        <dbReference type="EMBL" id="SFC27529.1"/>
    </source>
</evidence>
<dbReference type="Proteomes" id="UP000198728">
    <property type="component" value="Unassembled WGS sequence"/>
</dbReference>